<keyword evidence="3" id="KW-1185">Reference proteome</keyword>
<keyword evidence="1" id="KW-0732">Signal</keyword>
<evidence type="ECO:0000313" key="2">
    <source>
        <dbReference type="EMBL" id="MBC3537029.1"/>
    </source>
</evidence>
<evidence type="ECO:0000256" key="1">
    <source>
        <dbReference type="SAM" id="SignalP"/>
    </source>
</evidence>
<dbReference type="RefSeq" id="WP_186503183.1">
    <property type="nucleotide sequence ID" value="NZ_JACOGK010000018.1"/>
</dbReference>
<sequence>MKKQLVKQSLLTTVAACIFAGAAFAAAPAPDAGTSWAGMPNPIITYDTYDQARQVVGFAPLYLTRDSGYSCNYISVISKNLADLGFQKLGSTANVRVRTLLRAKDQGTHGNISGVYGAEWKKETIHGQTVYTARLNTNEYAAYWQNDTYLFSVQAEGITYADFQNLLENSLIDDTLHYF</sequence>
<reference evidence="2 3" key="1">
    <citation type="submission" date="2020-08" db="EMBL/GenBank/DDBJ databases">
        <authorList>
            <person name="Liu C."/>
            <person name="Sun Q."/>
        </authorList>
    </citation>
    <scope>NUCLEOTIDE SEQUENCE [LARGE SCALE GENOMIC DNA]</scope>
    <source>
        <strain evidence="2 3">NSJ-59</strain>
    </source>
</reference>
<protein>
    <submittedName>
        <fullName evidence="2">Uncharacterized protein</fullName>
    </submittedName>
</protein>
<accession>A0ABR6VIA0</accession>
<name>A0ABR6VIA0_9FIRM</name>
<comment type="caution">
    <text evidence="2">The sequence shown here is derived from an EMBL/GenBank/DDBJ whole genome shotgun (WGS) entry which is preliminary data.</text>
</comment>
<feature type="chain" id="PRO_5047328285" evidence="1">
    <location>
        <begin position="26"/>
        <end position="179"/>
    </location>
</feature>
<feature type="signal peptide" evidence="1">
    <location>
        <begin position="1"/>
        <end position="25"/>
    </location>
</feature>
<gene>
    <name evidence="2" type="ORF">H8J70_07175</name>
</gene>
<proteinExistence type="predicted"/>
<evidence type="ECO:0000313" key="3">
    <source>
        <dbReference type="Proteomes" id="UP000606870"/>
    </source>
</evidence>
<organism evidence="2 3">
    <name type="scientific">Megasphaera hominis</name>
    <dbReference type="NCBI Taxonomy" id="159836"/>
    <lineage>
        <taxon>Bacteria</taxon>
        <taxon>Bacillati</taxon>
        <taxon>Bacillota</taxon>
        <taxon>Negativicutes</taxon>
        <taxon>Veillonellales</taxon>
        <taxon>Veillonellaceae</taxon>
        <taxon>Megasphaera</taxon>
    </lineage>
</organism>
<dbReference type="EMBL" id="JACOGK010000018">
    <property type="protein sequence ID" value="MBC3537029.1"/>
    <property type="molecule type" value="Genomic_DNA"/>
</dbReference>
<dbReference type="Proteomes" id="UP000606870">
    <property type="component" value="Unassembled WGS sequence"/>
</dbReference>